<feature type="domain" description="GGDEF" evidence="6">
    <location>
        <begin position="319"/>
        <end position="456"/>
    </location>
</feature>
<dbReference type="KEGG" id="saqt:GJV85_03875"/>
<dbReference type="GO" id="GO:0000160">
    <property type="term" value="P:phosphorelay signal transduction system"/>
    <property type="evidence" value="ECO:0007669"/>
    <property type="project" value="InterPro"/>
</dbReference>
<dbReference type="InterPro" id="IPR011006">
    <property type="entry name" value="CheY-like_superfamily"/>
</dbReference>
<proteinExistence type="predicted"/>
<evidence type="ECO:0000259" key="6">
    <source>
        <dbReference type="PROSITE" id="PS50887"/>
    </source>
</evidence>
<dbReference type="GO" id="GO:1902201">
    <property type="term" value="P:negative regulation of bacterial-type flagellum-dependent cell motility"/>
    <property type="evidence" value="ECO:0007669"/>
    <property type="project" value="TreeGrafter"/>
</dbReference>
<dbReference type="SMART" id="SM00267">
    <property type="entry name" value="GGDEF"/>
    <property type="match status" value="1"/>
</dbReference>
<dbReference type="EC" id="2.7.7.65" evidence="1"/>
<dbReference type="FunFam" id="3.30.70.270:FF:000001">
    <property type="entry name" value="Diguanylate cyclase domain protein"/>
    <property type="match status" value="1"/>
</dbReference>
<dbReference type="Proteomes" id="UP000671852">
    <property type="component" value="Chromosome"/>
</dbReference>
<feature type="modified residue" description="4-aspartylphosphate" evidence="3">
    <location>
        <position position="55"/>
    </location>
</feature>
<accession>A0A975AZ58</accession>
<dbReference type="CDD" id="cd00130">
    <property type="entry name" value="PAS"/>
    <property type="match status" value="1"/>
</dbReference>
<dbReference type="InterPro" id="IPR000700">
    <property type="entry name" value="PAS-assoc_C"/>
</dbReference>
<keyword evidence="8" id="KW-1185">Reference proteome</keyword>
<reference evidence="7" key="2">
    <citation type="submission" date="2021-04" db="EMBL/GenBank/DDBJ databases">
        <title>Isolation and characterization of a novel species of the genus Sulfurimonas.</title>
        <authorList>
            <person name="Fukui M."/>
        </authorList>
    </citation>
    <scope>NUCLEOTIDE SEQUENCE</scope>
    <source>
        <strain evidence="7">H1576</strain>
    </source>
</reference>
<dbReference type="PANTHER" id="PTHR45138:SF9">
    <property type="entry name" value="DIGUANYLATE CYCLASE DGCM-RELATED"/>
    <property type="match status" value="1"/>
</dbReference>
<dbReference type="NCBIfam" id="TIGR00229">
    <property type="entry name" value="sensory_box"/>
    <property type="match status" value="1"/>
</dbReference>
<comment type="catalytic activity">
    <reaction evidence="2">
        <text>2 GTP = 3',3'-c-di-GMP + 2 diphosphate</text>
        <dbReference type="Rhea" id="RHEA:24898"/>
        <dbReference type="ChEBI" id="CHEBI:33019"/>
        <dbReference type="ChEBI" id="CHEBI:37565"/>
        <dbReference type="ChEBI" id="CHEBI:58805"/>
        <dbReference type="EC" id="2.7.7.65"/>
    </reaction>
</comment>
<dbReference type="Pfam" id="PF00990">
    <property type="entry name" value="GGDEF"/>
    <property type="match status" value="1"/>
</dbReference>
<dbReference type="SUPFAM" id="SSF52172">
    <property type="entry name" value="CheY-like"/>
    <property type="match status" value="1"/>
</dbReference>
<gene>
    <name evidence="7" type="ORF">GJV85_03875</name>
</gene>
<dbReference type="EMBL" id="CP046072">
    <property type="protein sequence ID" value="QSZ41281.1"/>
    <property type="molecule type" value="Genomic_DNA"/>
</dbReference>
<dbReference type="Pfam" id="PF08447">
    <property type="entry name" value="PAS_3"/>
    <property type="match status" value="1"/>
</dbReference>
<name>A0A975AZ58_9BACT</name>
<dbReference type="InterPro" id="IPR000014">
    <property type="entry name" value="PAS"/>
</dbReference>
<dbReference type="GO" id="GO:0052621">
    <property type="term" value="F:diguanylate cyclase activity"/>
    <property type="evidence" value="ECO:0007669"/>
    <property type="project" value="UniProtKB-EC"/>
</dbReference>
<dbReference type="InterPro" id="IPR000160">
    <property type="entry name" value="GGDEF_dom"/>
</dbReference>
<dbReference type="Gene3D" id="3.30.70.270">
    <property type="match status" value="1"/>
</dbReference>
<dbReference type="PROSITE" id="PS50110">
    <property type="entry name" value="RESPONSE_REGULATORY"/>
    <property type="match status" value="1"/>
</dbReference>
<evidence type="ECO:0000259" key="5">
    <source>
        <dbReference type="PROSITE" id="PS50113"/>
    </source>
</evidence>
<dbReference type="InterPro" id="IPR001789">
    <property type="entry name" value="Sig_transdc_resp-reg_receiver"/>
</dbReference>
<dbReference type="CDD" id="cd01949">
    <property type="entry name" value="GGDEF"/>
    <property type="match status" value="1"/>
</dbReference>
<reference evidence="7" key="1">
    <citation type="submission" date="2019-11" db="EMBL/GenBank/DDBJ databases">
        <authorList>
            <person name="Kojima H."/>
        </authorList>
    </citation>
    <scope>NUCLEOTIDE SEQUENCE</scope>
    <source>
        <strain evidence="7">H1576</strain>
    </source>
</reference>
<dbReference type="PROSITE" id="PS50887">
    <property type="entry name" value="GGDEF"/>
    <property type="match status" value="1"/>
</dbReference>
<dbReference type="GO" id="GO:0043709">
    <property type="term" value="P:cell adhesion involved in single-species biofilm formation"/>
    <property type="evidence" value="ECO:0007669"/>
    <property type="project" value="TreeGrafter"/>
</dbReference>
<dbReference type="Pfam" id="PF00072">
    <property type="entry name" value="Response_reg"/>
    <property type="match status" value="1"/>
</dbReference>
<dbReference type="SUPFAM" id="SSF55073">
    <property type="entry name" value="Nucleotide cyclase"/>
    <property type="match status" value="1"/>
</dbReference>
<dbReference type="InterPro" id="IPR043128">
    <property type="entry name" value="Rev_trsase/Diguanyl_cyclase"/>
</dbReference>
<dbReference type="SUPFAM" id="SSF55785">
    <property type="entry name" value="PYP-like sensor domain (PAS domain)"/>
    <property type="match status" value="1"/>
</dbReference>
<evidence type="ECO:0000256" key="3">
    <source>
        <dbReference type="PROSITE-ProRule" id="PRU00169"/>
    </source>
</evidence>
<evidence type="ECO:0000313" key="7">
    <source>
        <dbReference type="EMBL" id="QSZ41281.1"/>
    </source>
</evidence>
<dbReference type="InterPro" id="IPR013655">
    <property type="entry name" value="PAS_fold_3"/>
</dbReference>
<dbReference type="SMART" id="SM00086">
    <property type="entry name" value="PAC"/>
    <property type="match status" value="1"/>
</dbReference>
<dbReference type="InterPro" id="IPR050469">
    <property type="entry name" value="Diguanylate_Cyclase"/>
</dbReference>
<dbReference type="AlphaFoldDB" id="A0A975AZ58"/>
<dbReference type="GO" id="GO:0005886">
    <property type="term" value="C:plasma membrane"/>
    <property type="evidence" value="ECO:0007669"/>
    <property type="project" value="TreeGrafter"/>
</dbReference>
<dbReference type="SMART" id="SM00448">
    <property type="entry name" value="REC"/>
    <property type="match status" value="1"/>
</dbReference>
<dbReference type="Gene3D" id="3.30.450.20">
    <property type="entry name" value="PAS domain"/>
    <property type="match status" value="1"/>
</dbReference>
<evidence type="ECO:0000313" key="8">
    <source>
        <dbReference type="Proteomes" id="UP000671852"/>
    </source>
</evidence>
<dbReference type="PANTHER" id="PTHR45138">
    <property type="entry name" value="REGULATORY COMPONENTS OF SENSORY TRANSDUCTION SYSTEM"/>
    <property type="match status" value="1"/>
</dbReference>
<dbReference type="InterPro" id="IPR029787">
    <property type="entry name" value="Nucleotide_cyclase"/>
</dbReference>
<dbReference type="RefSeq" id="WP_207562560.1">
    <property type="nucleotide sequence ID" value="NZ_CP046072.1"/>
</dbReference>
<keyword evidence="3" id="KW-0597">Phosphoprotein</keyword>
<dbReference type="InterPro" id="IPR035965">
    <property type="entry name" value="PAS-like_dom_sf"/>
</dbReference>
<evidence type="ECO:0000256" key="2">
    <source>
        <dbReference type="ARBA" id="ARBA00034247"/>
    </source>
</evidence>
<sequence>MLSNISLLYVEDDLDVADEVAYFLRKKITTLHLAQNGEEGLELFRKFSPDVIVTDIQMPKMNGLEMIKIIHEENPGMPIIITSAFNEPEMLLKAIDVGVDAYMLKPIHLKELLVKIQKSVAPIYLSKELEKSKAELATMKKLQDTEKKLLAYKERMDYAFTGSNDGLWDWDILEDKVYLSPRWKAIIGYKEDEIRSSFSSWKKSVYPEDLILAQEEIQKVFSKEKEFYNLEYRQIHKDGHLVWVLARGIAKFDEMGNPIRMIGTHTDITDNKLKENELKEAKERLEKLSITDELTSLYNRRYFNQTIAKEINRSKRDKKSIVFLMLDVDFFKLYNDNYGHLQGDIVLTQIADVLNTFANREGDYAFRLGGEEFGIIFTSGTIQNIHKHIQKLLQSIEGLNITHAYSNASKFITASIGVAIKRHDDNITVNELYAHADKALYQAKASGRNQIKLYNQP</sequence>
<feature type="domain" description="Response regulatory" evidence="4">
    <location>
        <begin position="6"/>
        <end position="120"/>
    </location>
</feature>
<dbReference type="NCBIfam" id="TIGR00254">
    <property type="entry name" value="GGDEF"/>
    <property type="match status" value="1"/>
</dbReference>
<feature type="domain" description="PAC" evidence="5">
    <location>
        <begin position="228"/>
        <end position="280"/>
    </location>
</feature>
<dbReference type="Gene3D" id="3.40.50.2300">
    <property type="match status" value="1"/>
</dbReference>
<organism evidence="7 8">
    <name type="scientific">Sulfurimonas aquatica</name>
    <dbReference type="NCBI Taxonomy" id="2672570"/>
    <lineage>
        <taxon>Bacteria</taxon>
        <taxon>Pseudomonadati</taxon>
        <taxon>Campylobacterota</taxon>
        <taxon>Epsilonproteobacteria</taxon>
        <taxon>Campylobacterales</taxon>
        <taxon>Sulfurimonadaceae</taxon>
        <taxon>Sulfurimonas</taxon>
    </lineage>
</organism>
<protein>
    <recommendedName>
        <fullName evidence="1">diguanylate cyclase</fullName>
        <ecNumber evidence="1">2.7.7.65</ecNumber>
    </recommendedName>
</protein>
<evidence type="ECO:0000256" key="1">
    <source>
        <dbReference type="ARBA" id="ARBA00012528"/>
    </source>
</evidence>
<evidence type="ECO:0000259" key="4">
    <source>
        <dbReference type="PROSITE" id="PS50110"/>
    </source>
</evidence>
<dbReference type="InterPro" id="IPR001610">
    <property type="entry name" value="PAC"/>
</dbReference>
<dbReference type="CDD" id="cd17536">
    <property type="entry name" value="REC_YesN-like"/>
    <property type="match status" value="1"/>
</dbReference>
<dbReference type="PROSITE" id="PS50113">
    <property type="entry name" value="PAC"/>
    <property type="match status" value="1"/>
</dbReference>